<name>A0AAD2HZZ1_9AGAR</name>
<feature type="non-terminal residue" evidence="1">
    <location>
        <position position="1"/>
    </location>
</feature>
<feature type="non-terminal residue" evidence="1">
    <location>
        <position position="99"/>
    </location>
</feature>
<dbReference type="Proteomes" id="UP001295794">
    <property type="component" value="Unassembled WGS sequence"/>
</dbReference>
<protein>
    <submittedName>
        <fullName evidence="1">Uncharacterized protein</fullName>
    </submittedName>
</protein>
<dbReference type="PANTHER" id="PTHR46579:SF1">
    <property type="entry name" value="F5_8 TYPE C DOMAIN-CONTAINING PROTEIN"/>
    <property type="match status" value="1"/>
</dbReference>
<evidence type="ECO:0000313" key="1">
    <source>
        <dbReference type="EMBL" id="CAK5283367.1"/>
    </source>
</evidence>
<sequence>EFVRLDYFDIVRCTVIDPMHNLLLGVAKTQWYSVWIKGKVLRADTSKQERELHFIHQILETFECPSWTGHLPLRVGEPAGGSLTADEYKFAVTAPWAII</sequence>
<comment type="caution">
    <text evidence="1">The sequence shown here is derived from an EMBL/GenBank/DDBJ whole genome shotgun (WGS) entry which is preliminary data.</text>
</comment>
<reference evidence="1" key="1">
    <citation type="submission" date="2023-11" db="EMBL/GenBank/DDBJ databases">
        <authorList>
            <person name="De Vega J J."/>
            <person name="De Vega J J."/>
        </authorList>
    </citation>
    <scope>NUCLEOTIDE SEQUENCE</scope>
</reference>
<organism evidence="1 2">
    <name type="scientific">Mycena citricolor</name>
    <dbReference type="NCBI Taxonomy" id="2018698"/>
    <lineage>
        <taxon>Eukaryota</taxon>
        <taxon>Fungi</taxon>
        <taxon>Dikarya</taxon>
        <taxon>Basidiomycota</taxon>
        <taxon>Agaricomycotina</taxon>
        <taxon>Agaricomycetes</taxon>
        <taxon>Agaricomycetidae</taxon>
        <taxon>Agaricales</taxon>
        <taxon>Marasmiineae</taxon>
        <taxon>Mycenaceae</taxon>
        <taxon>Mycena</taxon>
    </lineage>
</organism>
<evidence type="ECO:0000313" key="2">
    <source>
        <dbReference type="Proteomes" id="UP001295794"/>
    </source>
</evidence>
<dbReference type="EMBL" id="CAVNYO010000466">
    <property type="protein sequence ID" value="CAK5283367.1"/>
    <property type="molecule type" value="Genomic_DNA"/>
</dbReference>
<dbReference type="AlphaFoldDB" id="A0AAD2HZZ1"/>
<gene>
    <name evidence="1" type="ORF">MYCIT1_LOCUS35839</name>
</gene>
<dbReference type="PANTHER" id="PTHR46579">
    <property type="entry name" value="F5/8 TYPE C DOMAIN-CONTAINING PROTEIN-RELATED"/>
    <property type="match status" value="1"/>
</dbReference>
<accession>A0AAD2HZZ1</accession>
<keyword evidence="2" id="KW-1185">Reference proteome</keyword>
<proteinExistence type="predicted"/>